<reference evidence="3" key="1">
    <citation type="journal article" date="2020" name="Stud. Mycol.">
        <title>101 Dothideomycetes genomes: a test case for predicting lifestyles and emergence of pathogens.</title>
        <authorList>
            <person name="Haridas S."/>
            <person name="Albert R."/>
            <person name="Binder M."/>
            <person name="Bloem J."/>
            <person name="Labutti K."/>
            <person name="Salamov A."/>
            <person name="Andreopoulos B."/>
            <person name="Baker S."/>
            <person name="Barry K."/>
            <person name="Bills G."/>
            <person name="Bluhm B."/>
            <person name="Cannon C."/>
            <person name="Castanera R."/>
            <person name="Culley D."/>
            <person name="Daum C."/>
            <person name="Ezra D."/>
            <person name="Gonzalez J."/>
            <person name="Henrissat B."/>
            <person name="Kuo A."/>
            <person name="Liang C."/>
            <person name="Lipzen A."/>
            <person name="Lutzoni F."/>
            <person name="Magnuson J."/>
            <person name="Mondo S."/>
            <person name="Nolan M."/>
            <person name="Ohm R."/>
            <person name="Pangilinan J."/>
            <person name="Park H.-J."/>
            <person name="Ramirez L."/>
            <person name="Alfaro M."/>
            <person name="Sun H."/>
            <person name="Tritt A."/>
            <person name="Yoshinaga Y."/>
            <person name="Zwiers L.-H."/>
            <person name="Turgeon B."/>
            <person name="Goodwin S."/>
            <person name="Spatafora J."/>
            <person name="Crous P."/>
            <person name="Grigoriev I."/>
        </authorList>
    </citation>
    <scope>NUCLEOTIDE SEQUENCE</scope>
    <source>
        <strain evidence="3">CBS 675.92</strain>
    </source>
</reference>
<dbReference type="Proteomes" id="UP000800035">
    <property type="component" value="Unassembled WGS sequence"/>
</dbReference>
<evidence type="ECO:0000259" key="2">
    <source>
        <dbReference type="Pfam" id="PF24864"/>
    </source>
</evidence>
<sequence>AATSTTSRYSKRKRAAVNYFEDADTDTDVDADDVQMMEEYNEEPPMPKKRKTSKPKPLPKRKVFPFLELPAEIRNHIYSLCFNDPVGVYLCSATKKVRRTVRRVPESNYRAQPSQNNSQNDSDSDDQGNEIAPLVPALLAVNKQIYQEGCAMLYANDFYMADTLTMHSFFVDIGARAAQLLKNVALINWGEGRGVNKAYNHAAFMAMSIAPNLETFVMYDTPGWRQDPKAVATQFYRDAFPWLEAVGTAKGKTDAAIDAIQVSSGTFHHVRRRRWWYYQSRQRQFDGYEQIDAFREELGKLL</sequence>
<dbReference type="AlphaFoldDB" id="A0A6A5TZA5"/>
<feature type="non-terminal residue" evidence="3">
    <location>
        <position position="302"/>
    </location>
</feature>
<feature type="domain" description="DUF7730" evidence="2">
    <location>
        <begin position="66"/>
        <end position="163"/>
    </location>
</feature>
<dbReference type="InterPro" id="IPR056632">
    <property type="entry name" value="DUF7730"/>
</dbReference>
<dbReference type="EMBL" id="ML976988">
    <property type="protein sequence ID" value="KAF1957778.1"/>
    <property type="molecule type" value="Genomic_DNA"/>
</dbReference>
<evidence type="ECO:0000313" key="4">
    <source>
        <dbReference type="Proteomes" id="UP000800035"/>
    </source>
</evidence>
<dbReference type="PANTHER" id="PTHR42085">
    <property type="entry name" value="F-BOX DOMAIN-CONTAINING PROTEIN"/>
    <property type="match status" value="1"/>
</dbReference>
<evidence type="ECO:0000313" key="3">
    <source>
        <dbReference type="EMBL" id="KAF1957778.1"/>
    </source>
</evidence>
<accession>A0A6A5TZA5</accession>
<proteinExistence type="predicted"/>
<name>A0A6A5TZA5_9PLEO</name>
<dbReference type="InterPro" id="IPR038883">
    <property type="entry name" value="AN11006-like"/>
</dbReference>
<feature type="region of interest" description="Disordered" evidence="1">
    <location>
        <begin position="102"/>
        <end position="129"/>
    </location>
</feature>
<feature type="compositionally biased region" description="Low complexity" evidence="1">
    <location>
        <begin position="112"/>
        <end position="121"/>
    </location>
</feature>
<feature type="compositionally biased region" description="Basic residues" evidence="1">
    <location>
        <begin position="47"/>
        <end position="57"/>
    </location>
</feature>
<protein>
    <recommendedName>
        <fullName evidence="2">DUF7730 domain-containing protein</fullName>
    </recommendedName>
</protein>
<dbReference type="OrthoDB" id="5397846at2759"/>
<feature type="non-terminal residue" evidence="3">
    <location>
        <position position="1"/>
    </location>
</feature>
<keyword evidence="4" id="KW-1185">Reference proteome</keyword>
<evidence type="ECO:0000256" key="1">
    <source>
        <dbReference type="SAM" id="MobiDB-lite"/>
    </source>
</evidence>
<dbReference type="Pfam" id="PF24864">
    <property type="entry name" value="DUF7730"/>
    <property type="match status" value="1"/>
</dbReference>
<organism evidence="3 4">
    <name type="scientific">Byssothecium circinans</name>
    <dbReference type="NCBI Taxonomy" id="147558"/>
    <lineage>
        <taxon>Eukaryota</taxon>
        <taxon>Fungi</taxon>
        <taxon>Dikarya</taxon>
        <taxon>Ascomycota</taxon>
        <taxon>Pezizomycotina</taxon>
        <taxon>Dothideomycetes</taxon>
        <taxon>Pleosporomycetidae</taxon>
        <taxon>Pleosporales</taxon>
        <taxon>Massarineae</taxon>
        <taxon>Massarinaceae</taxon>
        <taxon>Byssothecium</taxon>
    </lineage>
</organism>
<gene>
    <name evidence="3" type="ORF">CC80DRAFT_390131</name>
</gene>
<dbReference type="PANTHER" id="PTHR42085:SF8">
    <property type="entry name" value="F-BOX DOMAIN-CONTAINING PROTEIN"/>
    <property type="match status" value="1"/>
</dbReference>
<feature type="region of interest" description="Disordered" evidence="1">
    <location>
        <begin position="38"/>
        <end position="57"/>
    </location>
</feature>